<evidence type="ECO:0000313" key="4">
    <source>
        <dbReference type="EMBL" id="SFD25391.1"/>
    </source>
</evidence>
<gene>
    <name evidence="4" type="ORF">SAMN02745724_04000</name>
</gene>
<dbReference type="InterPro" id="IPR011990">
    <property type="entry name" value="TPR-like_helical_dom_sf"/>
</dbReference>
<feature type="repeat" description="TPR" evidence="2">
    <location>
        <begin position="235"/>
        <end position="268"/>
    </location>
</feature>
<dbReference type="AlphaFoldDB" id="A0A1I1QTF0"/>
<dbReference type="GO" id="GO:0000160">
    <property type="term" value="P:phosphorelay signal transduction system"/>
    <property type="evidence" value="ECO:0007669"/>
    <property type="project" value="InterPro"/>
</dbReference>
<dbReference type="PANTHER" id="PTHR43228:SF1">
    <property type="entry name" value="TWO-COMPONENT RESPONSE REGULATOR ARR22"/>
    <property type="match status" value="1"/>
</dbReference>
<dbReference type="EMBL" id="FOLO01000044">
    <property type="protein sequence ID" value="SFD25391.1"/>
    <property type="molecule type" value="Genomic_DNA"/>
</dbReference>
<accession>A0A1I1QTF0</accession>
<keyword evidence="5" id="KW-1185">Reference proteome</keyword>
<keyword evidence="1" id="KW-0597">Phosphoprotein</keyword>
<feature type="repeat" description="TPR" evidence="2">
    <location>
        <begin position="436"/>
        <end position="469"/>
    </location>
</feature>
<dbReference type="SUPFAM" id="SSF52172">
    <property type="entry name" value="CheY-like"/>
    <property type="match status" value="1"/>
</dbReference>
<dbReference type="STRING" id="1123010.SAMN02745724_04000"/>
<dbReference type="CDD" id="cd17589">
    <property type="entry name" value="REC_TPR"/>
    <property type="match status" value="1"/>
</dbReference>
<dbReference type="Pfam" id="PF00072">
    <property type="entry name" value="Response_reg"/>
    <property type="match status" value="1"/>
</dbReference>
<evidence type="ECO:0000313" key="5">
    <source>
        <dbReference type="Proteomes" id="UP000198862"/>
    </source>
</evidence>
<protein>
    <submittedName>
        <fullName evidence="4">Response regulator receiver domain-containing protein</fullName>
    </submittedName>
</protein>
<sequence>MNNPLNRYAEIPFLIIDDFSEFRLSLKQMVESFGALQVDTCTNADDALALYAEHYHKVILVDYNLGEGLTGLQLLEELNYRNLLRADTIFVLITGETAMDLVMGALEYRPDDYLAKPFTRNTLKARLDKLIRQNELLQPVYNSLIKNKPNHALALCEVLPLKNKRTSMDCLKIKGDIFLKSGEYAKAANVYQSVTEQRELNWALMGLAKSYAGLSMLPKVKDLCERIICKNKYALAAYDLLTETLCDLGDFEQAYGLLKSAIEISPNSLIRQRQLGQLALRYLEIETAYTAFKKVLLLGKNSIKIQPDDYITTLQVICMVQFGSYGGLSRRAPKEYTGIYRTILKNYPHDIQLNNAVELHKVLLKYLSNKNESQLEEITTLLNKISKSPDKLKPFLVSQISFIEQYIDNHDIKKAIENTISIEQSELLTQENAEKSQNYNRQGMLKFKQHDYLAAKSAFKTALVNAPSNANVALNLLQCLYKLTIENHNKQVEQATLVLCARSLEHLEPSDHRYTHSQSLFCHIKAQLANKNIKGK</sequence>
<dbReference type="Proteomes" id="UP000198862">
    <property type="component" value="Unassembled WGS sequence"/>
</dbReference>
<name>A0A1I1QTF0_9GAMM</name>
<dbReference type="Gene3D" id="3.40.50.2300">
    <property type="match status" value="1"/>
</dbReference>
<dbReference type="Gene3D" id="1.25.40.10">
    <property type="entry name" value="Tetratricopeptide repeat domain"/>
    <property type="match status" value="2"/>
</dbReference>
<organism evidence="4 5">
    <name type="scientific">Pseudoalteromonas denitrificans DSM 6059</name>
    <dbReference type="NCBI Taxonomy" id="1123010"/>
    <lineage>
        <taxon>Bacteria</taxon>
        <taxon>Pseudomonadati</taxon>
        <taxon>Pseudomonadota</taxon>
        <taxon>Gammaproteobacteria</taxon>
        <taxon>Alteromonadales</taxon>
        <taxon>Pseudoalteromonadaceae</taxon>
        <taxon>Pseudoalteromonas</taxon>
    </lineage>
</organism>
<feature type="modified residue" description="4-aspartylphosphate" evidence="1">
    <location>
        <position position="62"/>
    </location>
</feature>
<dbReference type="InterPro" id="IPR011006">
    <property type="entry name" value="CheY-like_superfamily"/>
</dbReference>
<reference evidence="4 5" key="1">
    <citation type="submission" date="2016-10" db="EMBL/GenBank/DDBJ databases">
        <authorList>
            <person name="de Groot N.N."/>
        </authorList>
    </citation>
    <scope>NUCLEOTIDE SEQUENCE [LARGE SCALE GENOMIC DNA]</scope>
    <source>
        <strain evidence="4 5">DSM 6059</strain>
    </source>
</reference>
<proteinExistence type="predicted"/>
<feature type="domain" description="Response regulatory" evidence="3">
    <location>
        <begin position="12"/>
        <end position="131"/>
    </location>
</feature>
<dbReference type="SMART" id="SM00448">
    <property type="entry name" value="REC"/>
    <property type="match status" value="1"/>
</dbReference>
<dbReference type="PANTHER" id="PTHR43228">
    <property type="entry name" value="TWO-COMPONENT RESPONSE REGULATOR"/>
    <property type="match status" value="1"/>
</dbReference>
<dbReference type="InterPro" id="IPR001789">
    <property type="entry name" value="Sig_transdc_resp-reg_receiver"/>
</dbReference>
<evidence type="ECO:0000259" key="3">
    <source>
        <dbReference type="PROSITE" id="PS50110"/>
    </source>
</evidence>
<dbReference type="PROSITE" id="PS50110">
    <property type="entry name" value="RESPONSE_REGULATORY"/>
    <property type="match status" value="1"/>
</dbReference>
<dbReference type="InterPro" id="IPR019734">
    <property type="entry name" value="TPR_rpt"/>
</dbReference>
<dbReference type="SMART" id="SM00028">
    <property type="entry name" value="TPR"/>
    <property type="match status" value="3"/>
</dbReference>
<evidence type="ECO:0000256" key="1">
    <source>
        <dbReference type="PROSITE-ProRule" id="PRU00169"/>
    </source>
</evidence>
<dbReference type="SUPFAM" id="SSF48452">
    <property type="entry name" value="TPR-like"/>
    <property type="match status" value="2"/>
</dbReference>
<keyword evidence="2" id="KW-0802">TPR repeat</keyword>
<dbReference type="OrthoDB" id="7298659at2"/>
<evidence type="ECO:0000256" key="2">
    <source>
        <dbReference type="PROSITE-ProRule" id="PRU00339"/>
    </source>
</evidence>
<dbReference type="InterPro" id="IPR052048">
    <property type="entry name" value="ST_Response_Regulator"/>
</dbReference>
<dbReference type="PROSITE" id="PS50005">
    <property type="entry name" value="TPR"/>
    <property type="match status" value="2"/>
</dbReference>
<dbReference type="RefSeq" id="WP_091988795.1">
    <property type="nucleotide sequence ID" value="NZ_FOLO01000044.1"/>
</dbReference>